<reference evidence="4 5" key="1">
    <citation type="journal article" date="2020" name="Microb. Ecol.">
        <title>Ecogenomics of the Marine Benthic Filamentous Cyanobacterium Adonisia.</title>
        <authorList>
            <person name="Walter J.M."/>
            <person name="Coutinho F.H."/>
            <person name="Leomil L."/>
            <person name="Hargreaves P.I."/>
            <person name="Campeao M.E."/>
            <person name="Vieira V.V."/>
            <person name="Silva B.S."/>
            <person name="Fistarol G.O."/>
            <person name="Salomon P.S."/>
            <person name="Sawabe T."/>
            <person name="Mino S."/>
            <person name="Hosokawa M."/>
            <person name="Miyashita H."/>
            <person name="Maruyama F."/>
            <person name="van Verk M.C."/>
            <person name="Dutilh B.E."/>
            <person name="Thompson C.C."/>
            <person name="Thompson F.L."/>
        </authorList>
    </citation>
    <scope>NUCLEOTIDE SEQUENCE [LARGE SCALE GENOMIC DNA]</scope>
    <source>
        <strain evidence="4 5">CCMR0082</strain>
    </source>
</reference>
<name>A0A6M0SA47_9CYAN</name>
<dbReference type="PANTHER" id="PTHR34069:SF2">
    <property type="entry name" value="BETA-KETOACYL-[ACYL-CARRIER-PROTEIN] SYNTHASE III"/>
    <property type="match status" value="1"/>
</dbReference>
<keyword evidence="1" id="KW-0808">Transferase</keyword>
<dbReference type="PANTHER" id="PTHR34069">
    <property type="entry name" value="3-OXOACYL-[ACYL-CARRIER-PROTEIN] SYNTHASE 3"/>
    <property type="match status" value="1"/>
</dbReference>
<feature type="domain" description="Carrier" evidence="3">
    <location>
        <begin position="405"/>
        <end position="481"/>
    </location>
</feature>
<dbReference type="Proteomes" id="UP000473574">
    <property type="component" value="Unassembled WGS sequence"/>
</dbReference>
<dbReference type="EMBL" id="QZCE01000002">
    <property type="protein sequence ID" value="NEZ65339.1"/>
    <property type="molecule type" value="Genomic_DNA"/>
</dbReference>
<evidence type="ECO:0000313" key="5">
    <source>
        <dbReference type="Proteomes" id="UP000473574"/>
    </source>
</evidence>
<dbReference type="GO" id="GO:0004315">
    <property type="term" value="F:3-oxoacyl-[acyl-carrier-protein] synthase activity"/>
    <property type="evidence" value="ECO:0007669"/>
    <property type="project" value="InterPro"/>
</dbReference>
<dbReference type="SUPFAM" id="SSF47336">
    <property type="entry name" value="ACP-like"/>
    <property type="match status" value="1"/>
</dbReference>
<evidence type="ECO:0000256" key="1">
    <source>
        <dbReference type="ARBA" id="ARBA00022679"/>
    </source>
</evidence>
<keyword evidence="2" id="KW-0012">Acyltransferase</keyword>
<dbReference type="Pfam" id="PF00550">
    <property type="entry name" value="PP-binding"/>
    <property type="match status" value="1"/>
</dbReference>
<dbReference type="InterPro" id="IPR009081">
    <property type="entry name" value="PP-bd_ACP"/>
</dbReference>
<dbReference type="AlphaFoldDB" id="A0A6M0SA47"/>
<dbReference type="PROSITE" id="PS50075">
    <property type="entry name" value="CARRIER"/>
    <property type="match status" value="1"/>
</dbReference>
<dbReference type="InterPro" id="IPR013747">
    <property type="entry name" value="ACP_syn_III_C"/>
</dbReference>
<organism evidence="4 5">
    <name type="scientific">Adonisia turfae CCMR0082</name>
    <dbReference type="NCBI Taxonomy" id="2304604"/>
    <lineage>
        <taxon>Bacteria</taxon>
        <taxon>Bacillati</taxon>
        <taxon>Cyanobacteriota</taxon>
        <taxon>Adonisia</taxon>
        <taxon>Adonisia turfae</taxon>
    </lineage>
</organism>
<dbReference type="SUPFAM" id="SSF53901">
    <property type="entry name" value="Thiolase-like"/>
    <property type="match status" value="1"/>
</dbReference>
<dbReference type="InterPro" id="IPR016039">
    <property type="entry name" value="Thiolase-like"/>
</dbReference>
<evidence type="ECO:0000313" key="4">
    <source>
        <dbReference type="EMBL" id="NEZ65339.1"/>
    </source>
</evidence>
<gene>
    <name evidence="4" type="ORF">D0962_21620</name>
</gene>
<proteinExistence type="predicted"/>
<dbReference type="Pfam" id="PF08545">
    <property type="entry name" value="ACP_syn_III"/>
    <property type="match status" value="1"/>
</dbReference>
<accession>A0A6M0SA47</accession>
<dbReference type="Gene3D" id="3.40.47.10">
    <property type="match status" value="1"/>
</dbReference>
<dbReference type="CDD" id="cd00827">
    <property type="entry name" value="init_cond_enzymes"/>
    <property type="match status" value="1"/>
</dbReference>
<dbReference type="InterPro" id="IPR013751">
    <property type="entry name" value="ACP_syn_III_N"/>
</dbReference>
<dbReference type="Pfam" id="PF08541">
    <property type="entry name" value="ACP_syn_III_C"/>
    <property type="match status" value="1"/>
</dbReference>
<dbReference type="GO" id="GO:0044550">
    <property type="term" value="P:secondary metabolite biosynthetic process"/>
    <property type="evidence" value="ECO:0007669"/>
    <property type="project" value="TreeGrafter"/>
</dbReference>
<dbReference type="RefSeq" id="WP_163666356.1">
    <property type="nucleotide sequence ID" value="NZ_QZCE01000002.1"/>
</dbReference>
<sequence>MVMDAVGIRSLALCFPDTIRTNEYWQEKLSSEAPLSAPKRVRVKRPRQFTPSADGLDIWSRAVAPYLPDPFRGSVERRVIGAKESSRSLEYRVAQDALSAAGLVSDEVELLIVTSIFSESLGLQDASDLSQQLGLKAPAWNLEATCSSALVALQNASALVKANEHRHVLVVVSHVGSNVRADDDTLSWSLGDGAGAFVVSSLKPHQGILGTKMIHTAETRGAYIYEPAINAQDQPRICLRTGENASSLAETAVKFVRICCEGALTAAGVTLEQIKFFSFNTPSAWYANVCTQALEIDSNNTINLYPYYANIGPVSPIANLYHGMQNAKFQEDDLVLVYTTGAASTAAAMVIRWGDVKLGATPAPPLDEELTQHIATSYCEAAPQSSLSQVGYISRSKILNARPNQSRQILEIALLEWLATYLQRPISDFNAQESMAAYLDSLMVFTLRTHIEQHLQIQIPIEQFFNDSSLTQLIEFILKQLLLVDLIETESIAENKLSSEKTVSRKKLLF</sequence>
<dbReference type="InterPro" id="IPR036736">
    <property type="entry name" value="ACP-like_sf"/>
</dbReference>
<dbReference type="GO" id="GO:0006633">
    <property type="term" value="P:fatty acid biosynthetic process"/>
    <property type="evidence" value="ECO:0007669"/>
    <property type="project" value="InterPro"/>
</dbReference>
<protein>
    <submittedName>
        <fullName evidence="4">3-oxoacyl-ACP synthase</fullName>
    </submittedName>
</protein>
<dbReference type="Gene3D" id="1.10.1200.10">
    <property type="entry name" value="ACP-like"/>
    <property type="match status" value="1"/>
</dbReference>
<evidence type="ECO:0000259" key="3">
    <source>
        <dbReference type="PROSITE" id="PS50075"/>
    </source>
</evidence>
<comment type="caution">
    <text evidence="4">The sequence shown here is derived from an EMBL/GenBank/DDBJ whole genome shotgun (WGS) entry which is preliminary data.</text>
</comment>
<evidence type="ECO:0000256" key="2">
    <source>
        <dbReference type="ARBA" id="ARBA00023315"/>
    </source>
</evidence>